<dbReference type="InterPro" id="IPR041577">
    <property type="entry name" value="RT_RNaseH_2"/>
</dbReference>
<organism evidence="4 5">
    <name type="scientific">Hibiscus trionum</name>
    <name type="common">Flower of an hour</name>
    <dbReference type="NCBI Taxonomy" id="183268"/>
    <lineage>
        <taxon>Eukaryota</taxon>
        <taxon>Viridiplantae</taxon>
        <taxon>Streptophyta</taxon>
        <taxon>Embryophyta</taxon>
        <taxon>Tracheophyta</taxon>
        <taxon>Spermatophyta</taxon>
        <taxon>Magnoliopsida</taxon>
        <taxon>eudicotyledons</taxon>
        <taxon>Gunneridae</taxon>
        <taxon>Pentapetalae</taxon>
        <taxon>rosids</taxon>
        <taxon>malvids</taxon>
        <taxon>Malvales</taxon>
        <taxon>Malvaceae</taxon>
        <taxon>Malvoideae</taxon>
        <taxon>Hibiscus</taxon>
    </lineage>
</organism>
<feature type="domain" description="Reverse transcriptase/retrotransposon-derived protein RNase H-like" evidence="2">
    <location>
        <begin position="113"/>
        <end position="164"/>
    </location>
</feature>
<dbReference type="InterPro" id="IPR041588">
    <property type="entry name" value="Integrase_H2C2"/>
</dbReference>
<evidence type="ECO:0000259" key="2">
    <source>
        <dbReference type="Pfam" id="PF17919"/>
    </source>
</evidence>
<dbReference type="OrthoDB" id="415724at2759"/>
<evidence type="ECO:0000313" key="5">
    <source>
        <dbReference type="Proteomes" id="UP001165190"/>
    </source>
</evidence>
<evidence type="ECO:0000256" key="1">
    <source>
        <dbReference type="ARBA" id="ARBA00023268"/>
    </source>
</evidence>
<dbReference type="PANTHER" id="PTHR37984">
    <property type="entry name" value="PROTEIN CBG26694"/>
    <property type="match status" value="1"/>
</dbReference>
<keyword evidence="1" id="KW-0511">Multifunctional enzyme</keyword>
<dbReference type="SUPFAM" id="SSF56672">
    <property type="entry name" value="DNA/RNA polymerases"/>
    <property type="match status" value="1"/>
</dbReference>
<dbReference type="FunFam" id="3.30.70.270:FF:000020">
    <property type="entry name" value="Transposon Tf2-6 polyprotein-like Protein"/>
    <property type="match status" value="1"/>
</dbReference>
<keyword evidence="5" id="KW-1185">Reference proteome</keyword>
<dbReference type="InterPro" id="IPR043128">
    <property type="entry name" value="Rev_trsase/Diguanyl_cyclase"/>
</dbReference>
<dbReference type="Gene3D" id="1.10.340.70">
    <property type="match status" value="1"/>
</dbReference>
<dbReference type="PANTHER" id="PTHR37984:SF5">
    <property type="entry name" value="PROTEIN NYNRIN-LIKE"/>
    <property type="match status" value="1"/>
</dbReference>
<dbReference type="GO" id="GO:0003824">
    <property type="term" value="F:catalytic activity"/>
    <property type="evidence" value="ECO:0007669"/>
    <property type="project" value="UniProtKB-KW"/>
</dbReference>
<proteinExistence type="predicted"/>
<dbReference type="Gene3D" id="3.30.70.270">
    <property type="match status" value="1"/>
</dbReference>
<name>A0A9W7J1J9_HIBTR</name>
<dbReference type="Proteomes" id="UP001165190">
    <property type="component" value="Unassembled WGS sequence"/>
</dbReference>
<accession>A0A9W7J1J9</accession>
<evidence type="ECO:0008006" key="6">
    <source>
        <dbReference type="Google" id="ProtNLM"/>
    </source>
</evidence>
<feature type="domain" description="Integrase zinc-binding" evidence="3">
    <location>
        <begin position="282"/>
        <end position="336"/>
    </location>
</feature>
<dbReference type="Pfam" id="PF17919">
    <property type="entry name" value="RT_RNaseH_2"/>
    <property type="match status" value="1"/>
</dbReference>
<protein>
    <recommendedName>
        <fullName evidence="6">Integrase zinc-binding domain-containing protein</fullName>
    </recommendedName>
</protein>
<reference evidence="4" key="1">
    <citation type="submission" date="2023-05" db="EMBL/GenBank/DDBJ databases">
        <title>Genome and transcriptome analyses reveal genes involved in the formation of fine ridges on petal epidermal cells in Hibiscus trionum.</title>
        <authorList>
            <person name="Koshimizu S."/>
            <person name="Masuda S."/>
            <person name="Ishii T."/>
            <person name="Shirasu K."/>
            <person name="Hoshino A."/>
            <person name="Arita M."/>
        </authorList>
    </citation>
    <scope>NUCLEOTIDE SEQUENCE</scope>
    <source>
        <strain evidence="4">Hamamatsu line</strain>
    </source>
</reference>
<evidence type="ECO:0000259" key="3">
    <source>
        <dbReference type="Pfam" id="PF17921"/>
    </source>
</evidence>
<evidence type="ECO:0000313" key="4">
    <source>
        <dbReference type="EMBL" id="GMJ03749.1"/>
    </source>
</evidence>
<dbReference type="AlphaFoldDB" id="A0A9W7J1J9"/>
<dbReference type="InterPro" id="IPR043502">
    <property type="entry name" value="DNA/RNA_pol_sf"/>
</dbReference>
<dbReference type="Pfam" id="PF17921">
    <property type="entry name" value="Integrase_H2C2"/>
    <property type="match status" value="1"/>
</dbReference>
<comment type="caution">
    <text evidence="4">The sequence shown here is derived from an EMBL/GenBank/DDBJ whole genome shotgun (WGS) entry which is preliminary data.</text>
</comment>
<dbReference type="EMBL" id="BSYR01000037">
    <property type="protein sequence ID" value="GMJ03749.1"/>
    <property type="molecule type" value="Genomic_DNA"/>
</dbReference>
<dbReference type="InterPro" id="IPR050951">
    <property type="entry name" value="Retrovirus_Pol_polyprotein"/>
</dbReference>
<sequence>MIFWSIPNLRLNMRSISGLFYRLFGRNSCMQSLANASFGFHRLYFLGHVVSTASIQVDPRKIEAILSWKHPKNVSEVRSFLGLAGYYWRFVEGFSIIAAPLTKLLRKGIPFVWAEARHASFEKLKTVLTEAPVLTQPEPGKAYTFYIDASHTELGCVLMQDGKKELNLRQRRWLELLKDYDCEIEYHPGKVNVVVDPLSRNAISDLKAMFARMSLYEDGILLAELRVILTLISDIRPEQPSDPFLMHRIREVREGTSRDFSIDQDGVLCFRGRYCILRKFGLKQVILREAHNSPYSMHPGRDTMYKNLRARYWWKGLKRDVVGFVSKCLTCQKVKAEHQHPSRLLHCIEIPQWKWEHVTMNFISGLPLTL</sequence>
<gene>
    <name evidence="4" type="ORF">HRI_004044100</name>
</gene>